<protein>
    <submittedName>
        <fullName evidence="2">Uncharacterized protein</fullName>
    </submittedName>
</protein>
<organism evidence="2 3">
    <name type="scientific">Sinorhizobium terangae</name>
    <dbReference type="NCBI Taxonomy" id="110322"/>
    <lineage>
        <taxon>Bacteria</taxon>
        <taxon>Pseudomonadati</taxon>
        <taxon>Pseudomonadota</taxon>
        <taxon>Alphaproteobacteria</taxon>
        <taxon>Hyphomicrobiales</taxon>
        <taxon>Rhizobiaceae</taxon>
        <taxon>Sinorhizobium/Ensifer group</taxon>
        <taxon>Sinorhizobium</taxon>
    </lineage>
</organism>
<proteinExistence type="predicted"/>
<feature type="compositionally biased region" description="Basic residues" evidence="1">
    <location>
        <begin position="1"/>
        <end position="11"/>
    </location>
</feature>
<comment type="caution">
    <text evidence="2">The sequence shown here is derived from an EMBL/GenBank/DDBJ whole genome shotgun (WGS) entry which is preliminary data.</text>
</comment>
<dbReference type="EMBL" id="WITC01000101">
    <property type="protein sequence ID" value="MQX17711.1"/>
    <property type="molecule type" value="Genomic_DNA"/>
</dbReference>
<evidence type="ECO:0000256" key="1">
    <source>
        <dbReference type="SAM" id="MobiDB-lite"/>
    </source>
</evidence>
<keyword evidence="3" id="KW-1185">Reference proteome</keyword>
<accession>A0A6N7LIK6</accession>
<feature type="region of interest" description="Disordered" evidence="1">
    <location>
        <begin position="1"/>
        <end position="35"/>
    </location>
</feature>
<dbReference type="AlphaFoldDB" id="A0A6N7LIK6"/>
<evidence type="ECO:0000313" key="3">
    <source>
        <dbReference type="Proteomes" id="UP000439983"/>
    </source>
</evidence>
<gene>
    <name evidence="2" type="ORF">GHK62_24060</name>
</gene>
<name>A0A6N7LIK6_SINTE</name>
<feature type="compositionally biased region" description="Basic and acidic residues" evidence="1">
    <location>
        <begin position="76"/>
        <end position="85"/>
    </location>
</feature>
<reference evidence="2 3" key="1">
    <citation type="journal article" date="2013" name="Genome Biol.">
        <title>Comparative genomics of the core and accessory genomes of 48 Sinorhizobium strains comprising five genospecies.</title>
        <authorList>
            <person name="Sugawara M."/>
            <person name="Epstein B."/>
            <person name="Badgley B.D."/>
            <person name="Unno T."/>
            <person name="Xu L."/>
            <person name="Reese J."/>
            <person name="Gyaneshwar P."/>
            <person name="Denny R."/>
            <person name="Mudge J."/>
            <person name="Bharti A.K."/>
            <person name="Farmer A.D."/>
            <person name="May G.D."/>
            <person name="Woodward J.E."/>
            <person name="Medigue C."/>
            <person name="Vallenet D."/>
            <person name="Lajus A."/>
            <person name="Rouy Z."/>
            <person name="Martinez-Vaz B."/>
            <person name="Tiffin P."/>
            <person name="Young N.D."/>
            <person name="Sadowsky M.J."/>
        </authorList>
    </citation>
    <scope>NUCLEOTIDE SEQUENCE [LARGE SCALE GENOMIC DNA]</scope>
    <source>
        <strain evidence="2 3">USDA4894</strain>
    </source>
</reference>
<sequence>MDTGSRKRHQPRAAIVSSSARRLDDKRRPLKSLAPLAGRGLLHDPLNRNRFKDKNMQQIKVLQRPLRARLDARRRCPRVKPEERGNSLGLSPLGVPHRSAPRRPEFLL</sequence>
<feature type="region of interest" description="Disordered" evidence="1">
    <location>
        <begin position="76"/>
        <end position="108"/>
    </location>
</feature>
<evidence type="ECO:0000313" key="2">
    <source>
        <dbReference type="EMBL" id="MQX17711.1"/>
    </source>
</evidence>
<dbReference type="Proteomes" id="UP000439983">
    <property type="component" value="Unassembled WGS sequence"/>
</dbReference>